<organism evidence="1">
    <name type="scientific">marine sediment metagenome</name>
    <dbReference type="NCBI Taxonomy" id="412755"/>
    <lineage>
        <taxon>unclassified sequences</taxon>
        <taxon>metagenomes</taxon>
        <taxon>ecological metagenomes</taxon>
    </lineage>
</organism>
<gene>
    <name evidence="1" type="ORF">LCGC14_1830790</name>
</gene>
<evidence type="ECO:0008006" key="2">
    <source>
        <dbReference type="Google" id="ProtNLM"/>
    </source>
</evidence>
<sequence length="158" mass="18883">MVKYIEAIEYWAADIEIGCEEKIFMAGGITNCPDWQQDIRKMLNDTDLVLFNPRRENFPIHDPNASRVQITWEFDHFKWSDMMMFWFPKETMCPIVLFELGRWSARTEVPIFVGMDPEYQRRQDVEIQMELIRPKLEISYNLKDMANSIRRHIGCAEL</sequence>
<accession>A0A0F9JFS3</accession>
<evidence type="ECO:0000313" key="1">
    <source>
        <dbReference type="EMBL" id="KKL97802.1"/>
    </source>
</evidence>
<protein>
    <recommendedName>
        <fullName evidence="2">Nucleoside 2-deoxyribosyltransferase like</fullName>
    </recommendedName>
</protein>
<dbReference type="AlphaFoldDB" id="A0A0F9JFS3"/>
<dbReference type="Pfam" id="PF15891">
    <property type="entry name" value="Nuc_deoxyri_tr2"/>
    <property type="match status" value="1"/>
</dbReference>
<dbReference type="InterPro" id="IPR039470">
    <property type="entry name" value="Nuc_deoxyri_tr2"/>
</dbReference>
<comment type="caution">
    <text evidence="1">The sequence shown here is derived from an EMBL/GenBank/DDBJ whole genome shotgun (WGS) entry which is preliminary data.</text>
</comment>
<dbReference type="Gene3D" id="3.40.50.450">
    <property type="match status" value="1"/>
</dbReference>
<proteinExistence type="predicted"/>
<dbReference type="EMBL" id="LAZR01018078">
    <property type="protein sequence ID" value="KKL97802.1"/>
    <property type="molecule type" value="Genomic_DNA"/>
</dbReference>
<reference evidence="1" key="1">
    <citation type="journal article" date="2015" name="Nature">
        <title>Complex archaea that bridge the gap between prokaryotes and eukaryotes.</title>
        <authorList>
            <person name="Spang A."/>
            <person name="Saw J.H."/>
            <person name="Jorgensen S.L."/>
            <person name="Zaremba-Niedzwiedzka K."/>
            <person name="Martijn J."/>
            <person name="Lind A.E."/>
            <person name="van Eijk R."/>
            <person name="Schleper C."/>
            <person name="Guy L."/>
            <person name="Ettema T.J."/>
        </authorList>
    </citation>
    <scope>NUCLEOTIDE SEQUENCE</scope>
</reference>
<name>A0A0F9JFS3_9ZZZZ</name>